<dbReference type="Pfam" id="PF08241">
    <property type="entry name" value="Methyltransf_11"/>
    <property type="match status" value="1"/>
</dbReference>
<dbReference type="CDD" id="cd02440">
    <property type="entry name" value="AdoMet_MTases"/>
    <property type="match status" value="1"/>
</dbReference>
<dbReference type="InterPro" id="IPR013216">
    <property type="entry name" value="Methyltransf_11"/>
</dbReference>
<comment type="caution">
    <text evidence="2">The sequence shown here is derived from an EMBL/GenBank/DDBJ whole genome shotgun (WGS) entry which is preliminary data.</text>
</comment>
<proteinExistence type="predicted"/>
<dbReference type="Gene3D" id="3.40.50.150">
    <property type="entry name" value="Vaccinia Virus protein VP39"/>
    <property type="match status" value="1"/>
</dbReference>
<organism evidence="2 3">
    <name type="scientific">Actinoplanes cyaneus</name>
    <dbReference type="NCBI Taxonomy" id="52696"/>
    <lineage>
        <taxon>Bacteria</taxon>
        <taxon>Bacillati</taxon>
        <taxon>Actinomycetota</taxon>
        <taxon>Actinomycetes</taxon>
        <taxon>Micromonosporales</taxon>
        <taxon>Micromonosporaceae</taxon>
        <taxon>Actinoplanes</taxon>
    </lineage>
</organism>
<gene>
    <name evidence="2" type="ORF">Acy02nite_91360</name>
</gene>
<dbReference type="GO" id="GO:0032259">
    <property type="term" value="P:methylation"/>
    <property type="evidence" value="ECO:0007669"/>
    <property type="project" value="UniProtKB-KW"/>
</dbReference>
<name>A0A919M685_9ACTN</name>
<reference evidence="2" key="1">
    <citation type="submission" date="2021-01" db="EMBL/GenBank/DDBJ databases">
        <title>Whole genome shotgun sequence of Actinoplanes cyaneus NBRC 14990.</title>
        <authorList>
            <person name="Komaki H."/>
            <person name="Tamura T."/>
        </authorList>
    </citation>
    <scope>NUCLEOTIDE SEQUENCE</scope>
    <source>
        <strain evidence="2">NBRC 14990</strain>
    </source>
</reference>
<dbReference type="EMBL" id="BOMH01000109">
    <property type="protein sequence ID" value="GID71255.1"/>
    <property type="molecule type" value="Genomic_DNA"/>
</dbReference>
<feature type="domain" description="Methyltransferase type 11" evidence="1">
    <location>
        <begin position="40"/>
        <end position="134"/>
    </location>
</feature>
<keyword evidence="2" id="KW-0808">Transferase</keyword>
<dbReference type="SUPFAM" id="SSF53335">
    <property type="entry name" value="S-adenosyl-L-methionine-dependent methyltransferases"/>
    <property type="match status" value="1"/>
</dbReference>
<evidence type="ECO:0000259" key="1">
    <source>
        <dbReference type="Pfam" id="PF08241"/>
    </source>
</evidence>
<dbReference type="AlphaFoldDB" id="A0A919M685"/>
<dbReference type="PANTHER" id="PTHR43591:SF24">
    <property type="entry name" value="2-METHOXY-6-POLYPRENYL-1,4-BENZOQUINOL METHYLASE, MITOCHONDRIAL"/>
    <property type="match status" value="1"/>
</dbReference>
<accession>A0A919M685</accession>
<protein>
    <submittedName>
        <fullName evidence="2">Methyltransferase</fullName>
    </submittedName>
</protein>
<dbReference type="Proteomes" id="UP000619479">
    <property type="component" value="Unassembled WGS sequence"/>
</dbReference>
<evidence type="ECO:0000313" key="2">
    <source>
        <dbReference type="EMBL" id="GID71255.1"/>
    </source>
</evidence>
<evidence type="ECO:0000313" key="3">
    <source>
        <dbReference type="Proteomes" id="UP000619479"/>
    </source>
</evidence>
<dbReference type="InterPro" id="IPR029063">
    <property type="entry name" value="SAM-dependent_MTases_sf"/>
</dbReference>
<dbReference type="RefSeq" id="WP_203756291.1">
    <property type="nucleotide sequence ID" value="NZ_BAAAUC010000081.1"/>
</dbReference>
<dbReference type="GO" id="GO:0008757">
    <property type="term" value="F:S-adenosylmethionine-dependent methyltransferase activity"/>
    <property type="evidence" value="ECO:0007669"/>
    <property type="project" value="InterPro"/>
</dbReference>
<keyword evidence="3" id="KW-1185">Reference proteome</keyword>
<keyword evidence="2" id="KW-0489">Methyltransferase</keyword>
<dbReference type="PANTHER" id="PTHR43591">
    <property type="entry name" value="METHYLTRANSFERASE"/>
    <property type="match status" value="1"/>
</dbReference>
<sequence length="271" mass="28484">MTSPVWADGAAYEAYVGRWSRLVAAAFLHWLDLPAGRRWLDVGSGTGVLTSTVLTGAAPRQVVGVDPAAGFVARARASVADPRAVFTTGDAQALPLPAGAVDVVVSGLVLNFVPEPARAVAEFARVAAPGGVVAAYVWDYAEGMAMMRYFWDAVITLDPAAAGRDDGRRFSLCRPDALRALWDDAGLTDVSVQGLYVPTVFAGFADYWTPFLGGQGSAPGYLASLTEPERNALRNLLAARLPAAPDGSIRLTAGAWAVRGIRPGSSGVRRR</sequence>